<reference evidence="1 2" key="1">
    <citation type="submission" date="2015-01" db="EMBL/GenBank/DDBJ databases">
        <title>Evolution of Trichinella species and genotypes.</title>
        <authorList>
            <person name="Korhonen P.K."/>
            <person name="Edoardo P."/>
            <person name="Giuseppe L.R."/>
            <person name="Gasser R.B."/>
        </authorList>
    </citation>
    <scope>NUCLEOTIDE SEQUENCE [LARGE SCALE GENOMIC DNA]</scope>
    <source>
        <strain evidence="1">ISS588</strain>
    </source>
</reference>
<dbReference type="AlphaFoldDB" id="A0A0V1IWL7"/>
<gene>
    <name evidence="1" type="ORF">T4B_6028</name>
</gene>
<accession>A0A0V1IWL7</accession>
<evidence type="ECO:0000313" key="2">
    <source>
        <dbReference type="Proteomes" id="UP000054805"/>
    </source>
</evidence>
<dbReference type="Proteomes" id="UP000054805">
    <property type="component" value="Unassembled WGS sequence"/>
</dbReference>
<keyword evidence="2" id="KW-1185">Reference proteome</keyword>
<organism evidence="1 2">
    <name type="scientific">Trichinella pseudospiralis</name>
    <name type="common">Parasitic roundworm</name>
    <dbReference type="NCBI Taxonomy" id="6337"/>
    <lineage>
        <taxon>Eukaryota</taxon>
        <taxon>Metazoa</taxon>
        <taxon>Ecdysozoa</taxon>
        <taxon>Nematoda</taxon>
        <taxon>Enoplea</taxon>
        <taxon>Dorylaimia</taxon>
        <taxon>Trichinellida</taxon>
        <taxon>Trichinellidae</taxon>
        <taxon>Trichinella</taxon>
    </lineage>
</organism>
<sequence>MGQGWVEREKGFSISRLRRWPIGQAKATGTLSHSSSSSSSS</sequence>
<name>A0A0V1IWL7_TRIPS</name>
<evidence type="ECO:0000313" key="1">
    <source>
        <dbReference type="EMBL" id="KRZ27123.1"/>
    </source>
</evidence>
<protein>
    <submittedName>
        <fullName evidence="1">Uncharacterized protein</fullName>
    </submittedName>
</protein>
<dbReference type="EMBL" id="JYDS01000075">
    <property type="protein sequence ID" value="KRZ27123.1"/>
    <property type="molecule type" value="Genomic_DNA"/>
</dbReference>
<comment type="caution">
    <text evidence="1">The sequence shown here is derived from an EMBL/GenBank/DDBJ whole genome shotgun (WGS) entry which is preliminary data.</text>
</comment>
<proteinExistence type="predicted"/>